<gene>
    <name evidence="2" type="ORF">P0Y65_02960</name>
</gene>
<name>A0AAJ5VWJ4_9HYPH</name>
<evidence type="ECO:0000313" key="2">
    <source>
        <dbReference type="EMBL" id="WEK05235.1"/>
    </source>
</evidence>
<evidence type="ECO:0008006" key="4">
    <source>
        <dbReference type="Google" id="ProtNLM"/>
    </source>
</evidence>
<evidence type="ECO:0000256" key="1">
    <source>
        <dbReference type="SAM" id="MobiDB-lite"/>
    </source>
</evidence>
<dbReference type="AlphaFoldDB" id="A0AAJ5VWJ4"/>
<dbReference type="Proteomes" id="UP001217476">
    <property type="component" value="Chromosome"/>
</dbReference>
<dbReference type="Gene3D" id="6.10.10.120">
    <property type="entry name" value="Antitoxin ParD1-like"/>
    <property type="match status" value="1"/>
</dbReference>
<sequence length="96" mass="11132">MDQPDKLTVTISDDQAERIRESVARGEFESADEMVRMALDEQQHAARLAELKRQILHAADPSRPVHSAASVREHMRRQFESAERLEQQRARRHDTT</sequence>
<organism evidence="2 3">
    <name type="scientific">Candidatus Devosia phytovorans</name>
    <dbReference type="NCBI Taxonomy" id="3121372"/>
    <lineage>
        <taxon>Bacteria</taxon>
        <taxon>Pseudomonadati</taxon>
        <taxon>Pseudomonadota</taxon>
        <taxon>Alphaproteobacteria</taxon>
        <taxon>Hyphomicrobiales</taxon>
        <taxon>Devosiaceae</taxon>
        <taxon>Devosia</taxon>
    </lineage>
</organism>
<reference evidence="2" key="1">
    <citation type="submission" date="2023-03" db="EMBL/GenBank/DDBJ databases">
        <title>Andean soil-derived lignocellulolytic bacterial consortium as a source of novel taxa and putative plastic-active enzymes.</title>
        <authorList>
            <person name="Diaz-Garcia L."/>
            <person name="Chuvochina M."/>
            <person name="Feuerriegel G."/>
            <person name="Bunk B."/>
            <person name="Sproer C."/>
            <person name="Streit W.R."/>
            <person name="Rodriguez L.M."/>
            <person name="Overmann J."/>
            <person name="Jimenez D.J."/>
        </authorList>
    </citation>
    <scope>NUCLEOTIDE SEQUENCE</scope>
    <source>
        <strain evidence="2">MAG 4196</strain>
    </source>
</reference>
<accession>A0AAJ5VWJ4</accession>
<evidence type="ECO:0000313" key="3">
    <source>
        <dbReference type="Proteomes" id="UP001217476"/>
    </source>
</evidence>
<protein>
    <recommendedName>
        <fullName evidence="4">Type II toxin-antitoxin system ParD family antitoxin</fullName>
    </recommendedName>
</protein>
<feature type="compositionally biased region" description="Basic and acidic residues" evidence="1">
    <location>
        <begin position="71"/>
        <end position="96"/>
    </location>
</feature>
<feature type="region of interest" description="Disordered" evidence="1">
    <location>
        <begin position="59"/>
        <end position="96"/>
    </location>
</feature>
<dbReference type="EMBL" id="CP119312">
    <property type="protein sequence ID" value="WEK05235.1"/>
    <property type="molecule type" value="Genomic_DNA"/>
</dbReference>
<proteinExistence type="predicted"/>
<dbReference type="InterPro" id="IPR038296">
    <property type="entry name" value="ParD_sf"/>
</dbReference>